<dbReference type="RefSeq" id="WP_092077334.1">
    <property type="nucleotide sequence ID" value="NZ_FMZW01000001.1"/>
</dbReference>
<feature type="domain" description="Tyr recombinase" evidence="3">
    <location>
        <begin position="179"/>
        <end position="360"/>
    </location>
</feature>
<evidence type="ECO:0000256" key="2">
    <source>
        <dbReference type="ARBA" id="ARBA00023172"/>
    </source>
</evidence>
<dbReference type="Proteomes" id="UP000199245">
    <property type="component" value="Unassembled WGS sequence"/>
</dbReference>
<evidence type="ECO:0000259" key="3">
    <source>
        <dbReference type="PROSITE" id="PS51898"/>
    </source>
</evidence>
<name>A0A1G6I7S4_9BRAD</name>
<dbReference type="AlphaFoldDB" id="A0A1G6I7S4"/>
<dbReference type="GO" id="GO:0006310">
    <property type="term" value="P:DNA recombination"/>
    <property type="evidence" value="ECO:0007669"/>
    <property type="project" value="UniProtKB-KW"/>
</dbReference>
<accession>A0A1G6I7S4</accession>
<sequence length="377" mass="43668">MSVYRDKRSPYYQFDFQHAGHRFHGSTKCTTRRDAEKFEAAELEKAKALVKATRRAKTSLLIDDVADRLWNDSAQYDAEPKATETNLARLITYFGQSKPLTEIDHKAAKDMVAWRRGQRVSRRGKRTKEQEQALPLVSNATVNRSATKVLQRLFTFAKAEGAVFENEPKWDELLLPEPEERVRELHDHEGEAFDDAMRADYEPFFDLVRASGMRMKECVTLRWAEVNFGTRQIVRFGKGGRRVVFPITDVIRDILWPLQGQHQDFVFTYVAVYGNKKLGLVRGQRYRITYNGAKSAWQTLRRRAKVNDFRFHDFRHDFGTKLLRGSGNLKLVQKAMNHRDIKSTLRYAHVLDEDVAVAIEQLAKSRKKSRSGVKKVS</sequence>
<evidence type="ECO:0000313" key="4">
    <source>
        <dbReference type="EMBL" id="SDC02075.1"/>
    </source>
</evidence>
<keyword evidence="1" id="KW-0229">DNA integration</keyword>
<dbReference type="PROSITE" id="PS51898">
    <property type="entry name" value="TYR_RECOMBINASE"/>
    <property type="match status" value="1"/>
</dbReference>
<reference evidence="4 5" key="1">
    <citation type="submission" date="2016-10" db="EMBL/GenBank/DDBJ databases">
        <authorList>
            <person name="de Groot N.N."/>
        </authorList>
    </citation>
    <scope>NUCLEOTIDE SEQUENCE [LARGE SCALE GENOMIC DNA]</scope>
    <source>
        <strain evidence="4 5">R5</strain>
    </source>
</reference>
<dbReference type="InterPro" id="IPR050090">
    <property type="entry name" value="Tyrosine_recombinase_XerCD"/>
</dbReference>
<dbReference type="InterPro" id="IPR013762">
    <property type="entry name" value="Integrase-like_cat_sf"/>
</dbReference>
<dbReference type="InterPro" id="IPR011010">
    <property type="entry name" value="DNA_brk_join_enz"/>
</dbReference>
<dbReference type="PANTHER" id="PTHR30349">
    <property type="entry name" value="PHAGE INTEGRASE-RELATED"/>
    <property type="match status" value="1"/>
</dbReference>
<dbReference type="EMBL" id="FMZW01000001">
    <property type="protein sequence ID" value="SDC02075.1"/>
    <property type="molecule type" value="Genomic_DNA"/>
</dbReference>
<keyword evidence="2" id="KW-0233">DNA recombination</keyword>
<dbReference type="Gene3D" id="1.10.443.10">
    <property type="entry name" value="Intergrase catalytic core"/>
    <property type="match status" value="1"/>
</dbReference>
<dbReference type="Pfam" id="PF00589">
    <property type="entry name" value="Phage_integrase"/>
    <property type="match status" value="1"/>
</dbReference>
<evidence type="ECO:0000256" key="1">
    <source>
        <dbReference type="ARBA" id="ARBA00022908"/>
    </source>
</evidence>
<protein>
    <submittedName>
        <fullName evidence="4">Site-specific recombinase XerD</fullName>
    </submittedName>
</protein>
<dbReference type="SUPFAM" id="SSF56349">
    <property type="entry name" value="DNA breaking-rejoining enzymes"/>
    <property type="match status" value="1"/>
</dbReference>
<proteinExistence type="predicted"/>
<dbReference type="CDD" id="cd00796">
    <property type="entry name" value="INT_Rci_Hp1_C"/>
    <property type="match status" value="1"/>
</dbReference>
<dbReference type="GO" id="GO:0015074">
    <property type="term" value="P:DNA integration"/>
    <property type="evidence" value="ECO:0007669"/>
    <property type="project" value="UniProtKB-KW"/>
</dbReference>
<evidence type="ECO:0000313" key="5">
    <source>
        <dbReference type="Proteomes" id="UP000199245"/>
    </source>
</evidence>
<gene>
    <name evidence="4" type="ORF">SAMN05216337_100140</name>
</gene>
<organism evidence="4 5">
    <name type="scientific">Bradyrhizobium brasilense</name>
    <dbReference type="NCBI Taxonomy" id="1419277"/>
    <lineage>
        <taxon>Bacteria</taxon>
        <taxon>Pseudomonadati</taxon>
        <taxon>Pseudomonadota</taxon>
        <taxon>Alphaproteobacteria</taxon>
        <taxon>Hyphomicrobiales</taxon>
        <taxon>Nitrobacteraceae</taxon>
        <taxon>Bradyrhizobium</taxon>
    </lineage>
</organism>
<dbReference type="GO" id="GO:0003677">
    <property type="term" value="F:DNA binding"/>
    <property type="evidence" value="ECO:0007669"/>
    <property type="project" value="InterPro"/>
</dbReference>
<dbReference type="InterPro" id="IPR002104">
    <property type="entry name" value="Integrase_catalytic"/>
</dbReference>
<dbReference type="PANTHER" id="PTHR30349:SF64">
    <property type="entry name" value="PROPHAGE INTEGRASE INTD-RELATED"/>
    <property type="match status" value="1"/>
</dbReference>